<evidence type="ECO:0000256" key="1">
    <source>
        <dbReference type="SAM" id="MobiDB-lite"/>
    </source>
</evidence>
<name>A0ABR2JB90_9PEZI</name>
<evidence type="ECO:0000313" key="3">
    <source>
        <dbReference type="EMBL" id="KAK8874979.1"/>
    </source>
</evidence>
<dbReference type="GO" id="GO:0016301">
    <property type="term" value="F:kinase activity"/>
    <property type="evidence" value="ECO:0007669"/>
    <property type="project" value="UniProtKB-KW"/>
</dbReference>
<evidence type="ECO:0000259" key="2">
    <source>
        <dbReference type="Pfam" id="PF26082"/>
    </source>
</evidence>
<accession>A0ABR2JB90</accession>
<dbReference type="Pfam" id="PF26082">
    <property type="entry name" value="zf-C2H2_AcuF"/>
    <property type="match status" value="1"/>
</dbReference>
<gene>
    <name evidence="3" type="ORF">PGQ11_005493</name>
</gene>
<dbReference type="InterPro" id="IPR058925">
    <property type="entry name" value="zf-C2H2_AcuF"/>
</dbReference>
<sequence length="1010" mass="114079">MATLYARTTTCIELFANLARLLENGPEQHRNKISVTQVENEAARLKVWAGNLGALRTGHAALDHRLRDSTAMRDAIIKTLDKIEDVLRTSCLIVKGDRVPLEDAVDDCSDADEYDDSADSDGSSSAQIDSELVFNLTEITDLLSELHRLSFRIRNPGVRATAESTLKARLHRETDLYTGEDVFERHQREDQLRIKGLVFDFHLQSGHQPDPEDEYLVDRAGMANATRRRSFAYWKAHAARLARVSREPQVLTPAVQSSTVSEPHRESPALEMPTPTVAPTNAVSEQRTATSATEATKFAPNLDVEWDSKSQISYMSTTFDTSGVYSHPPPPHIPPEAREFTCPYCHLTCPVRHFKGQAWRKHVLQDFQPYFCTYKECPEDTALYADRIAWKEHERLAHRRVWHCFEHPSIFGPHSTVRRHLVDNHQELNPSQIESLLGMATSERLDERSICPFCGSQEHFEPDFTDHLACHMEKFAMITSPLSHDEDETAHGSGSGVAMSGGAESRLALSSLSGFDSHANRSENDGLPPPGTLAENQNAESDVLAEFRHELRLCTMISLIGDEPFVVERRLFMWYRRYRTASPNGSLTNAGRMLRALSPPIADIIPDLEAKMGWGDDGVWLKVFTILLQLGKGSYIEVFWRLGILDSHLPVTPAQLQRLWDEGEAQPEEPIKLTDNFLRLQRQLCATIDGKHWLPEIGTEDDVILPITIKQFIGGSTFKAHIPLECFRADLDQRHPGNSDLQGREVFDVALTIWNKSSDIDERKLAAYKALNVAQNRGFCRDMEQCYGSWRINGATYVLREWKYSTLENMFEISKEESSFVWRSRDIRTFWMHLLALTGAVSGVKNLEGCALEKYSWHININPSAVFFNSPFKESWRRLWGLGHIETAVIQDWPARKEQIPFTSARGDSVAYGGPELDRPGLEKVTQSSDMWSLGCVISETATWVTLGNEGIVKYRSLRASLSPSGCFHDGTNVSKLLDWVESDMLLGDPADRISADGLWRKFDTIRRSS</sequence>
<protein>
    <submittedName>
        <fullName evidence="3">CAMK kinase</fullName>
    </submittedName>
</protein>
<proteinExistence type="predicted"/>
<keyword evidence="3" id="KW-0808">Transferase</keyword>
<keyword evidence="4" id="KW-1185">Reference proteome</keyword>
<evidence type="ECO:0000313" key="4">
    <source>
        <dbReference type="Proteomes" id="UP001390339"/>
    </source>
</evidence>
<comment type="caution">
    <text evidence="3">The sequence shown here is derived from an EMBL/GenBank/DDBJ whole genome shotgun (WGS) entry which is preliminary data.</text>
</comment>
<feature type="region of interest" description="Disordered" evidence="1">
    <location>
        <begin position="250"/>
        <end position="277"/>
    </location>
</feature>
<dbReference type="PANTHER" id="PTHR35391:SF7">
    <property type="entry name" value="C2H2-TYPE DOMAIN-CONTAINING PROTEIN"/>
    <property type="match status" value="1"/>
</dbReference>
<dbReference type="SUPFAM" id="SSF56112">
    <property type="entry name" value="Protein kinase-like (PK-like)"/>
    <property type="match status" value="1"/>
</dbReference>
<organism evidence="3 4">
    <name type="scientific">Apiospora arundinis</name>
    <dbReference type="NCBI Taxonomy" id="335852"/>
    <lineage>
        <taxon>Eukaryota</taxon>
        <taxon>Fungi</taxon>
        <taxon>Dikarya</taxon>
        <taxon>Ascomycota</taxon>
        <taxon>Pezizomycotina</taxon>
        <taxon>Sordariomycetes</taxon>
        <taxon>Xylariomycetidae</taxon>
        <taxon>Amphisphaeriales</taxon>
        <taxon>Apiosporaceae</taxon>
        <taxon>Apiospora</taxon>
    </lineage>
</organism>
<feature type="domain" description="Oxidoreductase acuF-like C2H2 type zinc-finger" evidence="2">
    <location>
        <begin position="339"/>
        <end position="366"/>
    </location>
</feature>
<dbReference type="InterPro" id="IPR011009">
    <property type="entry name" value="Kinase-like_dom_sf"/>
</dbReference>
<dbReference type="PANTHER" id="PTHR35391">
    <property type="entry name" value="C2H2-TYPE DOMAIN-CONTAINING PROTEIN-RELATED"/>
    <property type="match status" value="1"/>
</dbReference>
<dbReference type="EMBL" id="JAPCWZ010000003">
    <property type="protein sequence ID" value="KAK8874979.1"/>
    <property type="molecule type" value="Genomic_DNA"/>
</dbReference>
<dbReference type="Proteomes" id="UP001390339">
    <property type="component" value="Unassembled WGS sequence"/>
</dbReference>
<reference evidence="3 4" key="1">
    <citation type="journal article" date="2024" name="IMA Fungus">
        <title>Apiospora arundinis, a panoply of carbohydrate-active enzymes and secondary metabolites.</title>
        <authorList>
            <person name="Sorensen T."/>
            <person name="Petersen C."/>
            <person name="Muurmann A.T."/>
            <person name="Christiansen J.V."/>
            <person name="Brundto M.L."/>
            <person name="Overgaard C.K."/>
            <person name="Boysen A.T."/>
            <person name="Wollenberg R.D."/>
            <person name="Larsen T.O."/>
            <person name="Sorensen J.L."/>
            <person name="Nielsen K.L."/>
            <person name="Sondergaard T.E."/>
        </authorList>
    </citation>
    <scope>NUCLEOTIDE SEQUENCE [LARGE SCALE GENOMIC DNA]</scope>
    <source>
        <strain evidence="3 4">AAU 773</strain>
    </source>
</reference>
<keyword evidence="3" id="KW-0418">Kinase</keyword>
<dbReference type="Gene3D" id="1.10.510.10">
    <property type="entry name" value="Transferase(Phosphotransferase) domain 1"/>
    <property type="match status" value="1"/>
</dbReference>